<evidence type="ECO:0000313" key="3">
    <source>
        <dbReference type="Proteomes" id="UP000663828"/>
    </source>
</evidence>
<evidence type="ECO:0000313" key="4">
    <source>
        <dbReference type="Proteomes" id="UP000663852"/>
    </source>
</evidence>
<dbReference type="AlphaFoldDB" id="A0A814WZS2"/>
<reference evidence="1" key="1">
    <citation type="submission" date="2021-02" db="EMBL/GenBank/DDBJ databases">
        <authorList>
            <person name="Nowell W R."/>
        </authorList>
    </citation>
    <scope>NUCLEOTIDE SEQUENCE</scope>
</reference>
<dbReference type="SUPFAM" id="SSF48403">
    <property type="entry name" value="Ankyrin repeat"/>
    <property type="match status" value="1"/>
</dbReference>
<gene>
    <name evidence="1" type="ORF">EDS130_LOCUS25798</name>
    <name evidence="2" type="ORF">XAT740_LOCUS47146</name>
</gene>
<dbReference type="OrthoDB" id="10595021at2759"/>
<accession>A0A814WZS2</accession>
<organism evidence="1 4">
    <name type="scientific">Adineta ricciae</name>
    <name type="common">Rotifer</name>
    <dbReference type="NCBI Taxonomy" id="249248"/>
    <lineage>
        <taxon>Eukaryota</taxon>
        <taxon>Metazoa</taxon>
        <taxon>Spiralia</taxon>
        <taxon>Gnathifera</taxon>
        <taxon>Rotifera</taxon>
        <taxon>Eurotatoria</taxon>
        <taxon>Bdelloidea</taxon>
        <taxon>Adinetida</taxon>
        <taxon>Adinetidae</taxon>
        <taxon>Adineta</taxon>
    </lineage>
</organism>
<dbReference type="EMBL" id="CAJNOR010006478">
    <property type="protein sequence ID" value="CAF1596305.1"/>
    <property type="molecule type" value="Genomic_DNA"/>
</dbReference>
<dbReference type="Proteomes" id="UP000663852">
    <property type="component" value="Unassembled WGS sequence"/>
</dbReference>
<proteinExistence type="predicted"/>
<evidence type="ECO:0008006" key="5">
    <source>
        <dbReference type="Google" id="ProtNLM"/>
    </source>
</evidence>
<protein>
    <recommendedName>
        <fullName evidence="5">Ankyrin repeat protein</fullName>
    </recommendedName>
</protein>
<dbReference type="Proteomes" id="UP000663828">
    <property type="component" value="Unassembled WGS sequence"/>
</dbReference>
<name>A0A814WZS2_ADIRI</name>
<keyword evidence="3" id="KW-1185">Reference proteome</keyword>
<sequence length="117" mass="13676">MTRLQPNGSTRLCNYVASYCRHYDIVKLLLGKGASTSIKNRYGNISFEEGNTMDMVEWIRIGKHIDQEATIIRKMLKSYAGQNITRENRILVKMIDLGDYEHIEKIRLYFDEANEKK</sequence>
<comment type="caution">
    <text evidence="1">The sequence shown here is derived from an EMBL/GenBank/DDBJ whole genome shotgun (WGS) entry which is preliminary data.</text>
</comment>
<evidence type="ECO:0000313" key="2">
    <source>
        <dbReference type="EMBL" id="CAF1596305.1"/>
    </source>
</evidence>
<dbReference type="InterPro" id="IPR036770">
    <property type="entry name" value="Ankyrin_rpt-contain_sf"/>
</dbReference>
<dbReference type="EMBL" id="CAJNOJ010000153">
    <property type="protein sequence ID" value="CAF1209261.1"/>
    <property type="molecule type" value="Genomic_DNA"/>
</dbReference>
<evidence type="ECO:0000313" key="1">
    <source>
        <dbReference type="EMBL" id="CAF1209261.1"/>
    </source>
</evidence>